<dbReference type="GO" id="GO:0007165">
    <property type="term" value="P:signal transduction"/>
    <property type="evidence" value="ECO:0007669"/>
    <property type="project" value="TreeGrafter"/>
</dbReference>
<comment type="caution">
    <text evidence="9">The sequence shown here is derived from an EMBL/GenBank/DDBJ whole genome shotgun (WGS) entry which is preliminary data.</text>
</comment>
<evidence type="ECO:0000256" key="5">
    <source>
        <dbReference type="ARBA" id="ARBA00022801"/>
    </source>
</evidence>
<proteinExistence type="inferred from homology"/>
<dbReference type="EMBL" id="AMGV01000002">
    <property type="protein sequence ID" value="KEF61671.1"/>
    <property type="molecule type" value="Genomic_DNA"/>
</dbReference>
<dbReference type="PRINTS" id="PR00377">
    <property type="entry name" value="IMPHPHTASES"/>
</dbReference>
<accession>A0A072PP53</accession>
<dbReference type="OrthoDB" id="10254945at2759"/>
<sequence length="322" mass="35309">MSHDLLDICACLTEFAEEAGEIILKAQRSRPVITQKKNSKSCVASASSLSSANRLPALAADIVTPTDQEVEEFVRQSLAKRYPDLEFIGEETYKTGMQISDRPTFIVDPIDGTSNFVHSFPDVCISIGLLIVRRPAVGVVYNPFRQELWYAARGHGAFTQIFHGERQKLPFVSAPLQGLDAASVGIEWGSDKEGPNFKLNLVVFTTLARTAATGSRFINSLRCTGSAAITICRVATGQQDAFWECGCWAWDVAGAWCILVESGGIMIDGHPGQWTAPIDNRRYLAGRPATTGQRKFIQDFWSVIGENRSTYGPPDVRVSDSN</sequence>
<evidence type="ECO:0000256" key="4">
    <source>
        <dbReference type="ARBA" id="ARBA00022723"/>
    </source>
</evidence>
<dbReference type="InterPro" id="IPR020550">
    <property type="entry name" value="Inositol_monophosphatase_CS"/>
</dbReference>
<dbReference type="CDD" id="cd01639">
    <property type="entry name" value="IMPase"/>
    <property type="match status" value="1"/>
</dbReference>
<dbReference type="GeneID" id="25278177"/>
<evidence type="ECO:0000256" key="7">
    <source>
        <dbReference type="PIRSR" id="PIRSR600760-2"/>
    </source>
</evidence>
<dbReference type="PROSITE" id="PS00630">
    <property type="entry name" value="IMP_2"/>
    <property type="match status" value="1"/>
</dbReference>
<feature type="binding site" evidence="7">
    <location>
        <position position="251"/>
    </location>
    <ligand>
        <name>Mg(2+)</name>
        <dbReference type="ChEBI" id="CHEBI:18420"/>
        <label>1</label>
        <note>catalytic</note>
    </ligand>
</feature>
<dbReference type="PANTHER" id="PTHR20854:SF4">
    <property type="entry name" value="INOSITOL-1-MONOPHOSPHATASE-RELATED"/>
    <property type="match status" value="1"/>
</dbReference>
<dbReference type="FunFam" id="3.30.540.10:FF:000004">
    <property type="entry name" value="Inositol-1-monophosphatase"/>
    <property type="match status" value="1"/>
</dbReference>
<organism evidence="9 10">
    <name type="scientific">Exophiala aquamarina CBS 119918</name>
    <dbReference type="NCBI Taxonomy" id="1182545"/>
    <lineage>
        <taxon>Eukaryota</taxon>
        <taxon>Fungi</taxon>
        <taxon>Dikarya</taxon>
        <taxon>Ascomycota</taxon>
        <taxon>Pezizomycotina</taxon>
        <taxon>Eurotiomycetes</taxon>
        <taxon>Chaetothyriomycetidae</taxon>
        <taxon>Chaetothyriales</taxon>
        <taxon>Herpotrichiellaceae</taxon>
        <taxon>Exophiala</taxon>
    </lineage>
</organism>
<evidence type="ECO:0000256" key="2">
    <source>
        <dbReference type="ARBA" id="ARBA00001946"/>
    </source>
</evidence>
<dbReference type="PANTHER" id="PTHR20854">
    <property type="entry name" value="INOSITOL MONOPHOSPHATASE"/>
    <property type="match status" value="1"/>
</dbReference>
<dbReference type="InterPro" id="IPR033942">
    <property type="entry name" value="IMPase"/>
</dbReference>
<evidence type="ECO:0000256" key="3">
    <source>
        <dbReference type="ARBA" id="ARBA00009759"/>
    </source>
</evidence>
<comment type="similarity">
    <text evidence="3 8">Belongs to the inositol monophosphatase superfamily.</text>
</comment>
<keyword evidence="5 8" id="KW-0378">Hydrolase</keyword>
<keyword evidence="10" id="KW-1185">Reference proteome</keyword>
<dbReference type="UniPathway" id="UPA00823">
    <property type="reaction ID" value="UER00788"/>
</dbReference>
<name>A0A072PP53_9EURO</name>
<feature type="binding site" evidence="7">
    <location>
        <position position="108"/>
    </location>
    <ligand>
        <name>Mg(2+)</name>
        <dbReference type="ChEBI" id="CHEBI:18420"/>
        <label>1</label>
        <note>catalytic</note>
    </ligand>
</feature>
<protein>
    <recommendedName>
        <fullName evidence="8">Inositol-1-monophosphatase</fullName>
        <ecNumber evidence="8">3.1.3.25</ecNumber>
    </recommendedName>
</protein>
<dbReference type="VEuPathDB" id="FungiDB:A1O9_03239"/>
<dbReference type="InterPro" id="IPR000760">
    <property type="entry name" value="Inositol_monophosphatase-like"/>
</dbReference>
<feature type="binding site" evidence="7">
    <location>
        <position position="111"/>
    </location>
    <ligand>
        <name>Mg(2+)</name>
        <dbReference type="ChEBI" id="CHEBI:18420"/>
        <label>1</label>
        <note>catalytic</note>
    </ligand>
</feature>
<comment type="cofactor">
    <cofactor evidence="2 7 8">
        <name>Mg(2+)</name>
        <dbReference type="ChEBI" id="CHEBI:18420"/>
    </cofactor>
</comment>
<dbReference type="PROSITE" id="PS00629">
    <property type="entry name" value="IMP_1"/>
    <property type="match status" value="1"/>
</dbReference>
<dbReference type="RefSeq" id="XP_013264261.1">
    <property type="nucleotide sequence ID" value="XM_013408807.1"/>
</dbReference>
<dbReference type="STRING" id="1182545.A0A072PP53"/>
<feature type="binding site" evidence="7">
    <location>
        <position position="90"/>
    </location>
    <ligand>
        <name>Mg(2+)</name>
        <dbReference type="ChEBI" id="CHEBI:18420"/>
        <label>2</label>
    </ligand>
</feature>
<gene>
    <name evidence="9" type="ORF">A1O9_03239</name>
</gene>
<dbReference type="GO" id="GO:0046854">
    <property type="term" value="P:phosphatidylinositol phosphate biosynthetic process"/>
    <property type="evidence" value="ECO:0007669"/>
    <property type="project" value="InterPro"/>
</dbReference>
<keyword evidence="4 7" id="KW-0479">Metal-binding</keyword>
<dbReference type="GO" id="GO:0046872">
    <property type="term" value="F:metal ion binding"/>
    <property type="evidence" value="ECO:0007669"/>
    <property type="project" value="UniProtKB-KW"/>
</dbReference>
<evidence type="ECO:0000313" key="10">
    <source>
        <dbReference type="Proteomes" id="UP000027920"/>
    </source>
</evidence>
<dbReference type="Gene3D" id="3.40.190.80">
    <property type="match status" value="1"/>
</dbReference>
<dbReference type="Gene3D" id="3.30.540.10">
    <property type="entry name" value="Fructose-1,6-Bisphosphatase, subunit A, domain 1"/>
    <property type="match status" value="1"/>
</dbReference>
<keyword evidence="6 7" id="KW-0460">Magnesium</keyword>
<dbReference type="GO" id="GO:0006021">
    <property type="term" value="P:inositol biosynthetic process"/>
    <property type="evidence" value="ECO:0007669"/>
    <property type="project" value="UniProtKB-UniPathway"/>
</dbReference>
<dbReference type="InterPro" id="IPR020583">
    <property type="entry name" value="Inositol_monoP_metal-BS"/>
</dbReference>
<dbReference type="Proteomes" id="UP000027920">
    <property type="component" value="Unassembled WGS sequence"/>
</dbReference>
<evidence type="ECO:0000256" key="6">
    <source>
        <dbReference type="ARBA" id="ARBA00022842"/>
    </source>
</evidence>
<dbReference type="AlphaFoldDB" id="A0A072PP53"/>
<dbReference type="Pfam" id="PF00459">
    <property type="entry name" value="Inositol_P"/>
    <property type="match status" value="1"/>
</dbReference>
<feature type="binding site" evidence="7">
    <location>
        <position position="110"/>
    </location>
    <ligand>
        <name>Mg(2+)</name>
        <dbReference type="ChEBI" id="CHEBI:18420"/>
        <label>1</label>
        <note>catalytic</note>
    </ligand>
</feature>
<reference evidence="9 10" key="1">
    <citation type="submission" date="2013-03" db="EMBL/GenBank/DDBJ databases">
        <title>The Genome Sequence of Exophiala aquamarina CBS 119918.</title>
        <authorList>
            <consortium name="The Broad Institute Genomics Platform"/>
            <person name="Cuomo C."/>
            <person name="de Hoog S."/>
            <person name="Gorbushina A."/>
            <person name="Walker B."/>
            <person name="Young S.K."/>
            <person name="Zeng Q."/>
            <person name="Gargeya S."/>
            <person name="Fitzgerald M."/>
            <person name="Haas B."/>
            <person name="Abouelleil A."/>
            <person name="Allen A.W."/>
            <person name="Alvarado L."/>
            <person name="Arachchi H.M."/>
            <person name="Berlin A.M."/>
            <person name="Chapman S.B."/>
            <person name="Gainer-Dewar J."/>
            <person name="Goldberg J."/>
            <person name="Griggs A."/>
            <person name="Gujja S."/>
            <person name="Hansen M."/>
            <person name="Howarth C."/>
            <person name="Imamovic A."/>
            <person name="Ireland A."/>
            <person name="Larimer J."/>
            <person name="McCowan C."/>
            <person name="Murphy C."/>
            <person name="Pearson M."/>
            <person name="Poon T.W."/>
            <person name="Priest M."/>
            <person name="Roberts A."/>
            <person name="Saif S."/>
            <person name="Shea T."/>
            <person name="Sisk P."/>
            <person name="Sykes S."/>
            <person name="Wortman J."/>
            <person name="Nusbaum C."/>
            <person name="Birren B."/>
        </authorList>
    </citation>
    <scope>NUCLEOTIDE SEQUENCE [LARGE SCALE GENOMIC DNA]</scope>
    <source>
        <strain evidence="9 10">CBS 119918</strain>
    </source>
</reference>
<comment type="catalytic activity">
    <reaction evidence="1 8">
        <text>a myo-inositol phosphate + H2O = myo-inositol + phosphate</text>
        <dbReference type="Rhea" id="RHEA:24056"/>
        <dbReference type="ChEBI" id="CHEBI:15377"/>
        <dbReference type="ChEBI" id="CHEBI:17268"/>
        <dbReference type="ChEBI" id="CHEBI:43474"/>
        <dbReference type="ChEBI" id="CHEBI:84139"/>
        <dbReference type="EC" id="3.1.3.25"/>
    </reaction>
</comment>
<dbReference type="SUPFAM" id="SSF56655">
    <property type="entry name" value="Carbohydrate phosphatase"/>
    <property type="match status" value="1"/>
</dbReference>
<dbReference type="EC" id="3.1.3.25" evidence="8"/>
<evidence type="ECO:0000256" key="1">
    <source>
        <dbReference type="ARBA" id="ARBA00001033"/>
    </source>
</evidence>
<evidence type="ECO:0000256" key="8">
    <source>
        <dbReference type="RuleBase" id="RU364068"/>
    </source>
</evidence>
<evidence type="ECO:0000313" key="9">
    <source>
        <dbReference type="EMBL" id="KEF61671.1"/>
    </source>
</evidence>
<dbReference type="GO" id="GO:0008934">
    <property type="term" value="F:inositol monophosphate 1-phosphatase activity"/>
    <property type="evidence" value="ECO:0007669"/>
    <property type="project" value="InterPro"/>
</dbReference>
<dbReference type="HOGENOM" id="CLU_044118_1_2_1"/>
<comment type="pathway">
    <text evidence="8">Polyol metabolism; myo-inositol biosynthesis; myo-inositol from D-glucose 6-phosphate: step 2/2.</text>
</comment>